<sequence length="222" mass="23893">MCPVPSPVSCSPKDCPMKKAALLAAALFLTPVAALAQVSPPADMPAGTYTVDPTHASLTFKVNHFGLSNYTARFRHFDAKIEFDPVDVTKSKVTASIDTLSLQTDYPYPEKVDFNKEIGAGEKWLNGDKFPTITFTSTRLEKTGETTGKMHGDLTMLGVTKPVVLDVTFNGGYPKHPMSGKPIMGFSATGSLKRSDFGLSTFVPAIGDEVTVIIEAEFPKAE</sequence>
<accession>A0A317EHZ8</accession>
<dbReference type="Pfam" id="PF04264">
    <property type="entry name" value="YceI"/>
    <property type="match status" value="1"/>
</dbReference>
<keyword evidence="1" id="KW-0732">Signal</keyword>
<evidence type="ECO:0000313" key="3">
    <source>
        <dbReference type="EMBL" id="PWR25690.1"/>
    </source>
</evidence>
<reference evidence="3 4" key="1">
    <citation type="submission" date="2018-05" db="EMBL/GenBank/DDBJ databases">
        <title>Zavarzinia sp. HR-AS.</title>
        <authorList>
            <person name="Lee Y."/>
            <person name="Jeon C.O."/>
        </authorList>
    </citation>
    <scope>NUCLEOTIDE SEQUENCE [LARGE SCALE GENOMIC DNA]</scope>
    <source>
        <strain evidence="3 4">HR-AS</strain>
    </source>
</reference>
<dbReference type="InterPro" id="IPR007372">
    <property type="entry name" value="Lipid/polyisoprenoid-bd_YceI"/>
</dbReference>
<gene>
    <name evidence="3" type="ORF">DKG74_01625</name>
</gene>
<dbReference type="Gene3D" id="2.40.128.110">
    <property type="entry name" value="Lipid/polyisoprenoid-binding, YceI-like"/>
    <property type="match status" value="1"/>
</dbReference>
<keyword evidence="4" id="KW-1185">Reference proteome</keyword>
<dbReference type="Proteomes" id="UP000245461">
    <property type="component" value="Unassembled WGS sequence"/>
</dbReference>
<dbReference type="InterPro" id="IPR036761">
    <property type="entry name" value="TTHA0802/YceI-like_sf"/>
</dbReference>
<dbReference type="PANTHER" id="PTHR34406">
    <property type="entry name" value="PROTEIN YCEI"/>
    <property type="match status" value="1"/>
</dbReference>
<protein>
    <submittedName>
        <fullName evidence="3">Polyisoprenoid-binding protein</fullName>
    </submittedName>
</protein>
<comment type="caution">
    <text evidence="3">The sequence shown here is derived from an EMBL/GenBank/DDBJ whole genome shotgun (WGS) entry which is preliminary data.</text>
</comment>
<evidence type="ECO:0000313" key="4">
    <source>
        <dbReference type="Proteomes" id="UP000245461"/>
    </source>
</evidence>
<dbReference type="AlphaFoldDB" id="A0A317EHZ8"/>
<organism evidence="3 4">
    <name type="scientific">Zavarzinia aquatilis</name>
    <dbReference type="NCBI Taxonomy" id="2211142"/>
    <lineage>
        <taxon>Bacteria</taxon>
        <taxon>Pseudomonadati</taxon>
        <taxon>Pseudomonadota</taxon>
        <taxon>Alphaproteobacteria</taxon>
        <taxon>Rhodospirillales</taxon>
        <taxon>Zavarziniaceae</taxon>
        <taxon>Zavarzinia</taxon>
    </lineage>
</organism>
<dbReference type="OrthoDB" id="9811006at2"/>
<dbReference type="SUPFAM" id="SSF101874">
    <property type="entry name" value="YceI-like"/>
    <property type="match status" value="1"/>
</dbReference>
<dbReference type="EMBL" id="QGLE01000001">
    <property type="protein sequence ID" value="PWR25690.1"/>
    <property type="molecule type" value="Genomic_DNA"/>
</dbReference>
<dbReference type="PANTHER" id="PTHR34406:SF1">
    <property type="entry name" value="PROTEIN YCEI"/>
    <property type="match status" value="1"/>
</dbReference>
<evidence type="ECO:0000256" key="1">
    <source>
        <dbReference type="SAM" id="SignalP"/>
    </source>
</evidence>
<name>A0A317EHZ8_9PROT</name>
<feature type="signal peptide" evidence="1">
    <location>
        <begin position="1"/>
        <end position="36"/>
    </location>
</feature>
<proteinExistence type="predicted"/>
<feature type="domain" description="Lipid/polyisoprenoid-binding YceI-like" evidence="2">
    <location>
        <begin position="48"/>
        <end position="219"/>
    </location>
</feature>
<dbReference type="SMART" id="SM00867">
    <property type="entry name" value="YceI"/>
    <property type="match status" value="1"/>
</dbReference>
<feature type="chain" id="PRO_5016394059" evidence="1">
    <location>
        <begin position="37"/>
        <end position="222"/>
    </location>
</feature>
<evidence type="ECO:0000259" key="2">
    <source>
        <dbReference type="SMART" id="SM00867"/>
    </source>
</evidence>